<evidence type="ECO:0000256" key="1">
    <source>
        <dbReference type="ARBA" id="ARBA00003784"/>
    </source>
</evidence>
<dbReference type="PANTHER" id="PTHR48082:SF2">
    <property type="entry name" value="ATP SYNTHASE SUBUNIT ALPHA, MITOCHONDRIAL"/>
    <property type="match status" value="1"/>
</dbReference>
<evidence type="ECO:0000256" key="3">
    <source>
        <dbReference type="ARBA" id="ARBA00008936"/>
    </source>
</evidence>
<dbReference type="InterPro" id="IPR033732">
    <property type="entry name" value="ATP_synth_F1_a_nt-bd_dom"/>
</dbReference>
<dbReference type="InterPro" id="IPR004100">
    <property type="entry name" value="ATPase_F1/V1/A1_a/bsu_N"/>
</dbReference>
<dbReference type="Gene3D" id="3.40.50.300">
    <property type="entry name" value="P-loop containing nucleotide triphosphate hydrolases"/>
    <property type="match status" value="1"/>
</dbReference>
<dbReference type="SUPFAM" id="SSF50615">
    <property type="entry name" value="N-terminal domain of alpha and beta subunits of F1 ATP synthase"/>
    <property type="match status" value="1"/>
</dbReference>
<evidence type="ECO:0000256" key="7">
    <source>
        <dbReference type="ARBA" id="ARBA00022840"/>
    </source>
</evidence>
<comment type="caution">
    <text evidence="18">The sequence shown here is derived from an EMBL/GenBank/DDBJ whole genome shotgun (WGS) entry which is preliminary data.</text>
</comment>
<evidence type="ECO:0000256" key="14">
    <source>
        <dbReference type="HAMAP-Rule" id="MF_01346"/>
    </source>
</evidence>
<evidence type="ECO:0000313" key="19">
    <source>
        <dbReference type="Proteomes" id="UP000240009"/>
    </source>
</evidence>
<keyword evidence="10 14" id="KW-0472">Membrane</keyword>
<dbReference type="CDD" id="cd01132">
    <property type="entry name" value="F1-ATPase_alpha_CD"/>
    <property type="match status" value="1"/>
</dbReference>
<dbReference type="InterPro" id="IPR038376">
    <property type="entry name" value="ATP_synth_asu_C_sf"/>
</dbReference>
<dbReference type="InterPro" id="IPR005294">
    <property type="entry name" value="ATP_synth_F1_asu"/>
</dbReference>
<sequence>MNDAQPLQRQLETAADKLDLAAGIRLRGYVQQVGDGVAQVVGLGDVGYEELLRFDSGALGMAYDLAETSTGVILLSGTELVRQGEGVRGEHRLPDIPVGKSALGRIIDPLGNALDEGPRLSSHSSRPLFQPAPEIVDRRSVDQSLWTGVMAIDAAISIGRGQRELIIGDRNVGKTSLAIDIVAAQKPGDVACVYVIVGQPMSRVISLRTTLEKAGCLGNTAIITADASSTPGMQYLAPYAGASLAESFRESGQHALVVYDDLTKHADAYREIALLLGRPPGREAFPGDIFYIHAELLERACAVCEQKGGGSVTALPLIETTDGDISSYIPTNLISITDGQIYLDSVRFERNQRPAIDVGRSVSRIGSVAQSPGMRKAAKNLKILLSRCESLESLSRMGLEMDLGMQHTLERGRQLRELLRQGRLQPRDQLEQIIALTAIMKDWLTDVPLKDTKRFIEQLSAMVRSEREGLADTISSEKSSEHDWMPMASAVADRIRPSYRKDNGQ</sequence>
<evidence type="ECO:0000259" key="15">
    <source>
        <dbReference type="Pfam" id="PF00006"/>
    </source>
</evidence>
<evidence type="ECO:0000256" key="4">
    <source>
        <dbReference type="ARBA" id="ARBA00022448"/>
    </source>
</evidence>
<dbReference type="PANTHER" id="PTHR48082">
    <property type="entry name" value="ATP SYNTHASE SUBUNIT ALPHA, MITOCHONDRIAL"/>
    <property type="match status" value="1"/>
</dbReference>
<dbReference type="Pfam" id="PF00006">
    <property type="entry name" value="ATP-synt_ab"/>
    <property type="match status" value="1"/>
</dbReference>
<keyword evidence="7 14" id="KW-0067">ATP-binding</keyword>
<dbReference type="FunFam" id="3.40.50.300:FF:002432">
    <property type="entry name" value="ATP synthase subunit alpha, mitochondrial"/>
    <property type="match status" value="1"/>
</dbReference>
<dbReference type="GO" id="GO:0045259">
    <property type="term" value="C:proton-transporting ATP synthase complex"/>
    <property type="evidence" value="ECO:0007669"/>
    <property type="project" value="UniProtKB-KW"/>
</dbReference>
<gene>
    <name evidence="14" type="primary">atpA</name>
    <name evidence="18" type="ORF">C5Y96_22625</name>
</gene>
<evidence type="ECO:0000313" key="18">
    <source>
        <dbReference type="EMBL" id="PQO25620.1"/>
    </source>
</evidence>
<comment type="subcellular location">
    <subcellularLocation>
        <location evidence="14">Cell membrane</location>
        <topology evidence="14">Peripheral membrane protein</topology>
    </subcellularLocation>
    <subcellularLocation>
        <location evidence="2">Membrane</location>
    </subcellularLocation>
</comment>
<comment type="subunit">
    <text evidence="13">F-type ATPases have 2 components, CF(1) - the catalytic core - and CF(0) - the membrane proton channel. CF(1) has five subunits: alpha(3), beta(3), gamma(1), delta(1), epsilon(1). CF(0) has four main subunits: a(1), b(1), b'(1) and c(9-12).</text>
</comment>
<feature type="domain" description="ATP synthase alpha subunit C-terminal" evidence="16">
    <location>
        <begin position="370"/>
        <end position="482"/>
    </location>
</feature>
<keyword evidence="14" id="KW-1003">Cell membrane</keyword>
<dbReference type="PROSITE" id="PS00152">
    <property type="entry name" value="ATPASE_ALPHA_BETA"/>
    <property type="match status" value="1"/>
</dbReference>
<evidence type="ECO:0000256" key="5">
    <source>
        <dbReference type="ARBA" id="ARBA00022741"/>
    </source>
</evidence>
<dbReference type="AlphaFoldDB" id="A0A2S8F0F5"/>
<evidence type="ECO:0000256" key="9">
    <source>
        <dbReference type="ARBA" id="ARBA00023065"/>
    </source>
</evidence>
<evidence type="ECO:0000259" key="16">
    <source>
        <dbReference type="Pfam" id="PF00306"/>
    </source>
</evidence>
<comment type="similarity">
    <text evidence="3 14">Belongs to the ATPase alpha/beta chains family.</text>
</comment>
<keyword evidence="9 14" id="KW-0406">Ion transport</keyword>
<dbReference type="InterPro" id="IPR023366">
    <property type="entry name" value="ATP_synth_asu-like_sf"/>
</dbReference>
<feature type="site" description="Required for activity" evidence="14">
    <location>
        <position position="361"/>
    </location>
</feature>
<dbReference type="GO" id="GO:0005886">
    <property type="term" value="C:plasma membrane"/>
    <property type="evidence" value="ECO:0007669"/>
    <property type="project" value="UniProtKB-SubCell"/>
</dbReference>
<dbReference type="NCBIfam" id="NF009884">
    <property type="entry name" value="PRK13343.1"/>
    <property type="match status" value="1"/>
</dbReference>
<dbReference type="InterPro" id="IPR000194">
    <property type="entry name" value="ATPase_F1/V1/A1_a/bsu_nucl-bd"/>
</dbReference>
<dbReference type="SUPFAM" id="SSF52540">
    <property type="entry name" value="P-loop containing nucleoside triphosphate hydrolases"/>
    <property type="match status" value="1"/>
</dbReference>
<keyword evidence="8 14" id="KW-1278">Translocase</keyword>
<keyword evidence="6 14" id="KW-0375">Hydrogen ion transport</keyword>
<evidence type="ECO:0000256" key="2">
    <source>
        <dbReference type="ARBA" id="ARBA00004370"/>
    </source>
</evidence>
<comment type="caution">
    <text evidence="14">Lacks conserved residue(s) required for the propagation of feature annotation.</text>
</comment>
<evidence type="ECO:0000256" key="10">
    <source>
        <dbReference type="ARBA" id="ARBA00023136"/>
    </source>
</evidence>
<name>A0A2S8F0F5_9BACT</name>
<reference evidence="18 19" key="1">
    <citation type="submission" date="2018-02" db="EMBL/GenBank/DDBJ databases">
        <title>Comparative genomes isolates from brazilian mangrove.</title>
        <authorList>
            <person name="Araujo J.E."/>
            <person name="Taketani R.G."/>
            <person name="Silva M.C.P."/>
            <person name="Loureco M.V."/>
            <person name="Andreote F.D."/>
        </authorList>
    </citation>
    <scope>NUCLEOTIDE SEQUENCE [LARGE SCALE GENOMIC DNA]</scope>
    <source>
        <strain evidence="18 19">HEX-2 MGV</strain>
    </source>
</reference>
<proteinExistence type="inferred from homology"/>
<dbReference type="GO" id="GO:0005524">
    <property type="term" value="F:ATP binding"/>
    <property type="evidence" value="ECO:0007669"/>
    <property type="project" value="UniProtKB-UniRule"/>
</dbReference>
<dbReference type="Gene3D" id="2.40.30.20">
    <property type="match status" value="1"/>
</dbReference>
<dbReference type="InterPro" id="IPR027417">
    <property type="entry name" value="P-loop_NTPase"/>
</dbReference>
<evidence type="ECO:0000256" key="6">
    <source>
        <dbReference type="ARBA" id="ARBA00022781"/>
    </source>
</evidence>
<dbReference type="EC" id="7.1.2.2" evidence="14"/>
<accession>A0A2S8F0F5</accession>
<dbReference type="Gene3D" id="1.20.150.20">
    <property type="entry name" value="ATP synthase alpha/beta chain, C-terminal domain"/>
    <property type="match status" value="1"/>
</dbReference>
<comment type="function">
    <text evidence="1 14">Produces ATP from ADP in the presence of a proton gradient across the membrane. The alpha chain is a regulatory subunit.</text>
</comment>
<dbReference type="InterPro" id="IPR000793">
    <property type="entry name" value="ATP_synth_asu_C"/>
</dbReference>
<keyword evidence="11 14" id="KW-0139">CF(1)</keyword>
<dbReference type="Pfam" id="PF02874">
    <property type="entry name" value="ATP-synt_ab_N"/>
    <property type="match status" value="1"/>
</dbReference>
<dbReference type="GO" id="GO:0043531">
    <property type="term" value="F:ADP binding"/>
    <property type="evidence" value="ECO:0007669"/>
    <property type="project" value="TreeGrafter"/>
</dbReference>
<keyword evidence="4 14" id="KW-0813">Transport</keyword>
<protein>
    <recommendedName>
        <fullName evidence="14">ATP synthase subunit alpha</fullName>
        <ecNumber evidence="14">7.1.2.2</ecNumber>
    </recommendedName>
    <alternativeName>
        <fullName evidence="14">ATP synthase F1 sector subunit alpha</fullName>
    </alternativeName>
    <alternativeName>
        <fullName evidence="14">F-ATPase subunit alpha</fullName>
    </alternativeName>
</protein>
<dbReference type="NCBIfam" id="TIGR00962">
    <property type="entry name" value="atpA"/>
    <property type="match status" value="1"/>
</dbReference>
<comment type="catalytic activity">
    <reaction evidence="14">
        <text>ATP + H2O + 4 H(+)(in) = ADP + phosphate + 5 H(+)(out)</text>
        <dbReference type="Rhea" id="RHEA:57720"/>
        <dbReference type="ChEBI" id="CHEBI:15377"/>
        <dbReference type="ChEBI" id="CHEBI:15378"/>
        <dbReference type="ChEBI" id="CHEBI:30616"/>
        <dbReference type="ChEBI" id="CHEBI:43474"/>
        <dbReference type="ChEBI" id="CHEBI:456216"/>
        <dbReference type="EC" id="7.1.2.2"/>
    </reaction>
</comment>
<dbReference type="GO" id="GO:0046933">
    <property type="term" value="F:proton-transporting ATP synthase activity, rotational mechanism"/>
    <property type="evidence" value="ECO:0007669"/>
    <property type="project" value="UniProtKB-UniRule"/>
</dbReference>
<feature type="domain" description="ATPase F1/V1/A1 complex alpha/beta subunit N-terminal" evidence="17">
    <location>
        <begin position="28"/>
        <end position="88"/>
    </location>
</feature>
<dbReference type="InterPro" id="IPR020003">
    <property type="entry name" value="ATPase_a/bsu_AS"/>
</dbReference>
<dbReference type="InterPro" id="IPR036121">
    <property type="entry name" value="ATPase_F1/V1/A1_a/bsu_N_sf"/>
</dbReference>
<evidence type="ECO:0000256" key="11">
    <source>
        <dbReference type="ARBA" id="ARBA00023196"/>
    </source>
</evidence>
<keyword evidence="12 14" id="KW-0066">ATP synthesis</keyword>
<dbReference type="EMBL" id="PUIA01000074">
    <property type="protein sequence ID" value="PQO25620.1"/>
    <property type="molecule type" value="Genomic_DNA"/>
</dbReference>
<dbReference type="HAMAP" id="MF_01346">
    <property type="entry name" value="ATP_synth_alpha_bact"/>
    <property type="match status" value="1"/>
</dbReference>
<dbReference type="Proteomes" id="UP000240009">
    <property type="component" value="Unassembled WGS sequence"/>
</dbReference>
<keyword evidence="5 14" id="KW-0547">Nucleotide-binding</keyword>
<dbReference type="OrthoDB" id="9803053at2"/>
<evidence type="ECO:0000256" key="8">
    <source>
        <dbReference type="ARBA" id="ARBA00022967"/>
    </source>
</evidence>
<feature type="domain" description="ATPase F1/V1/A1 complex alpha/beta subunit nucleotide-binding" evidence="15">
    <location>
        <begin position="148"/>
        <end position="363"/>
    </location>
</feature>
<dbReference type="Pfam" id="PF00306">
    <property type="entry name" value="ATP-synt_ab_C"/>
    <property type="match status" value="1"/>
</dbReference>
<evidence type="ECO:0000256" key="12">
    <source>
        <dbReference type="ARBA" id="ARBA00023310"/>
    </source>
</evidence>
<evidence type="ECO:0000259" key="17">
    <source>
        <dbReference type="Pfam" id="PF02874"/>
    </source>
</evidence>
<organism evidence="18 19">
    <name type="scientific">Blastopirellula marina</name>
    <dbReference type="NCBI Taxonomy" id="124"/>
    <lineage>
        <taxon>Bacteria</taxon>
        <taxon>Pseudomonadati</taxon>
        <taxon>Planctomycetota</taxon>
        <taxon>Planctomycetia</taxon>
        <taxon>Pirellulales</taxon>
        <taxon>Pirellulaceae</taxon>
        <taxon>Blastopirellula</taxon>
    </lineage>
</organism>
<evidence type="ECO:0000256" key="13">
    <source>
        <dbReference type="ARBA" id="ARBA00026013"/>
    </source>
</evidence>
<dbReference type="RefSeq" id="WP_105358175.1">
    <property type="nucleotide sequence ID" value="NZ_PUIA01000074.1"/>
</dbReference>
<dbReference type="SUPFAM" id="SSF47917">
    <property type="entry name" value="C-terminal domain of alpha and beta subunits of F1 ATP synthase"/>
    <property type="match status" value="1"/>
</dbReference>